<dbReference type="PANTHER" id="PTHR30629">
    <property type="entry name" value="PROPHAGE INTEGRASE"/>
    <property type="match status" value="1"/>
</dbReference>
<name>A0A934KWB0_9FLAO</name>
<feature type="non-terminal residue" evidence="4">
    <location>
        <position position="77"/>
    </location>
</feature>
<dbReference type="RefSeq" id="WP_199603765.1">
    <property type="nucleotide sequence ID" value="NZ_JAEHJZ010000224.1"/>
</dbReference>
<protein>
    <submittedName>
        <fullName evidence="4">Integrase arm-type DNA-binding domain-containing protein</fullName>
    </submittedName>
</protein>
<dbReference type="InterPro" id="IPR025166">
    <property type="entry name" value="Integrase_DNA_bind_dom"/>
</dbReference>
<keyword evidence="5" id="KW-1185">Reference proteome</keyword>
<dbReference type="Proteomes" id="UP000662373">
    <property type="component" value="Unassembled WGS sequence"/>
</dbReference>
<dbReference type="Pfam" id="PF13356">
    <property type="entry name" value="Arm-DNA-bind_3"/>
    <property type="match status" value="1"/>
</dbReference>
<evidence type="ECO:0000313" key="4">
    <source>
        <dbReference type="EMBL" id="MBJ7883175.1"/>
    </source>
</evidence>
<comment type="caution">
    <text evidence="4">The sequence shown here is derived from an EMBL/GenBank/DDBJ whole genome shotgun (WGS) entry which is preliminary data.</text>
</comment>
<gene>
    <name evidence="4" type="ORF">JEM65_21375</name>
</gene>
<organism evidence="4 5">
    <name type="scientific">Gelidibacter salicanalis</name>
    <dbReference type="NCBI Taxonomy" id="291193"/>
    <lineage>
        <taxon>Bacteria</taxon>
        <taxon>Pseudomonadati</taxon>
        <taxon>Bacteroidota</taxon>
        <taxon>Flavobacteriia</taxon>
        <taxon>Flavobacteriales</taxon>
        <taxon>Flavobacteriaceae</taxon>
        <taxon>Gelidibacter</taxon>
    </lineage>
</organism>
<sequence>LFALGDYPSVGLADAREKCEDARKLVRLGVSPVQNRQFEKIRREMDSANTFEAVAKEWLALKDWEDVTKTRRLDMLQ</sequence>
<dbReference type="InterPro" id="IPR038488">
    <property type="entry name" value="Integrase_DNA-bd_sf"/>
</dbReference>
<keyword evidence="2" id="KW-0229">DNA integration</keyword>
<feature type="non-terminal residue" evidence="4">
    <location>
        <position position="1"/>
    </location>
</feature>
<reference evidence="4 5" key="1">
    <citation type="submission" date="2020-09" db="EMBL/GenBank/DDBJ databases">
        <title>Draft genome of Gelidibacter salicanalis PAMC21136.</title>
        <authorList>
            <person name="Park H."/>
        </authorList>
    </citation>
    <scope>NUCLEOTIDE SEQUENCE [LARGE SCALE GENOMIC DNA]</scope>
    <source>
        <strain evidence="4 5">PAMC21136</strain>
    </source>
</reference>
<evidence type="ECO:0000313" key="5">
    <source>
        <dbReference type="Proteomes" id="UP000662373"/>
    </source>
</evidence>
<dbReference type="EMBL" id="JAEHJZ010000224">
    <property type="protein sequence ID" value="MBJ7883175.1"/>
    <property type="molecule type" value="Genomic_DNA"/>
</dbReference>
<dbReference type="Gene3D" id="3.30.160.390">
    <property type="entry name" value="Integrase, DNA-binding domain"/>
    <property type="match status" value="1"/>
</dbReference>
<accession>A0A934KWB0</accession>
<evidence type="ECO:0000259" key="3">
    <source>
        <dbReference type="Pfam" id="PF13356"/>
    </source>
</evidence>
<dbReference type="GO" id="GO:0003677">
    <property type="term" value="F:DNA binding"/>
    <property type="evidence" value="ECO:0007669"/>
    <property type="project" value="UniProtKB-KW"/>
</dbReference>
<evidence type="ECO:0000256" key="2">
    <source>
        <dbReference type="ARBA" id="ARBA00022908"/>
    </source>
</evidence>
<dbReference type="PANTHER" id="PTHR30629:SF2">
    <property type="entry name" value="PROPHAGE INTEGRASE INTS-RELATED"/>
    <property type="match status" value="1"/>
</dbReference>
<proteinExistence type="inferred from homology"/>
<comment type="similarity">
    <text evidence="1">Belongs to the 'phage' integrase family.</text>
</comment>
<keyword evidence="4" id="KW-0238">DNA-binding</keyword>
<dbReference type="GO" id="GO:0015074">
    <property type="term" value="P:DNA integration"/>
    <property type="evidence" value="ECO:0007669"/>
    <property type="project" value="UniProtKB-KW"/>
</dbReference>
<feature type="domain" description="Integrase DNA-binding" evidence="3">
    <location>
        <begin position="2"/>
        <end position="37"/>
    </location>
</feature>
<evidence type="ECO:0000256" key="1">
    <source>
        <dbReference type="ARBA" id="ARBA00008857"/>
    </source>
</evidence>
<dbReference type="InterPro" id="IPR050808">
    <property type="entry name" value="Phage_Integrase"/>
</dbReference>
<dbReference type="AlphaFoldDB" id="A0A934KWB0"/>